<accession>A0A133KNF1</accession>
<sequence>MVCRLPYIYRPPKALPIRKSAHPVSVCLLHAFSFGAKKSSAS</sequence>
<proteinExistence type="predicted"/>
<dbReference type="AlphaFoldDB" id="A0A133KNF1"/>
<name>A0A133KNF1_HEYCO</name>
<gene>
    <name evidence="1" type="ORF">HMPREF3213_02161</name>
</gene>
<dbReference type="PATRIC" id="fig|1398.22.peg.2167"/>
<dbReference type="Proteomes" id="UP000070376">
    <property type="component" value="Unassembled WGS sequence"/>
</dbReference>
<reference evidence="2" key="1">
    <citation type="submission" date="2016-01" db="EMBL/GenBank/DDBJ databases">
        <authorList>
            <person name="Mitreva M."/>
            <person name="Pepin K.H."/>
            <person name="Mihindukulasuriya K.A."/>
            <person name="Fulton R."/>
            <person name="Fronick C."/>
            <person name="O'Laughlin M."/>
            <person name="Miner T."/>
            <person name="Herter B."/>
            <person name="Rosa B.A."/>
            <person name="Cordes M."/>
            <person name="Tomlinson C."/>
            <person name="Wollam A."/>
            <person name="Palsikar V.B."/>
            <person name="Mardis E.R."/>
            <person name="Wilson R.K."/>
        </authorList>
    </citation>
    <scope>NUCLEOTIDE SEQUENCE [LARGE SCALE GENOMIC DNA]</scope>
    <source>
        <strain evidence="2">GED7749B</strain>
    </source>
</reference>
<dbReference type="EMBL" id="LRPN01000083">
    <property type="protein sequence ID" value="KWZ81008.1"/>
    <property type="molecule type" value="Genomic_DNA"/>
</dbReference>
<evidence type="ECO:0000313" key="1">
    <source>
        <dbReference type="EMBL" id="KWZ81008.1"/>
    </source>
</evidence>
<protein>
    <submittedName>
        <fullName evidence="1">Uncharacterized protein</fullName>
    </submittedName>
</protein>
<organism evidence="1 2">
    <name type="scientific">Heyndrickxia coagulans</name>
    <name type="common">Weizmannia coagulans</name>
    <dbReference type="NCBI Taxonomy" id="1398"/>
    <lineage>
        <taxon>Bacteria</taxon>
        <taxon>Bacillati</taxon>
        <taxon>Bacillota</taxon>
        <taxon>Bacilli</taxon>
        <taxon>Bacillales</taxon>
        <taxon>Bacillaceae</taxon>
        <taxon>Heyndrickxia</taxon>
    </lineage>
</organism>
<comment type="caution">
    <text evidence="1">The sequence shown here is derived from an EMBL/GenBank/DDBJ whole genome shotgun (WGS) entry which is preliminary data.</text>
</comment>
<evidence type="ECO:0000313" key="2">
    <source>
        <dbReference type="Proteomes" id="UP000070376"/>
    </source>
</evidence>